<keyword evidence="1" id="KW-0812">Transmembrane</keyword>
<keyword evidence="1" id="KW-0472">Membrane</keyword>
<dbReference type="AlphaFoldDB" id="A0A222P1D6"/>
<dbReference type="EMBL" id="CP016397">
    <property type="protein sequence ID" value="ASQ45678.1"/>
    <property type="molecule type" value="Genomic_DNA"/>
</dbReference>
<accession>A0A222P1D6</accession>
<evidence type="ECO:0008006" key="4">
    <source>
        <dbReference type="Google" id="ProtNLM"/>
    </source>
</evidence>
<dbReference type="KEGG" id="lcd:clem_05610"/>
<keyword evidence="3" id="KW-1185">Reference proteome</keyword>
<keyword evidence="1" id="KW-1133">Transmembrane helix</keyword>
<proteinExistence type="predicted"/>
<gene>
    <name evidence="2" type="ORF">clem_05610</name>
</gene>
<dbReference type="RefSeq" id="WP_094090713.1">
    <property type="nucleotide sequence ID" value="NZ_CP016397.1"/>
</dbReference>
<evidence type="ECO:0000313" key="3">
    <source>
        <dbReference type="Proteomes" id="UP000201728"/>
    </source>
</evidence>
<protein>
    <recommendedName>
        <fullName evidence="4">Ankyrin repeats (3 copies)</fullName>
    </recommendedName>
</protein>
<reference evidence="3" key="1">
    <citation type="submission" date="2016-07" db="EMBL/GenBank/DDBJ databases">
        <authorList>
            <person name="Florea S."/>
            <person name="Webb J.S."/>
            <person name="Jaromczyk J."/>
            <person name="Schardl C.L."/>
        </authorList>
    </citation>
    <scope>NUCLEOTIDE SEQUENCE [LARGE SCALE GENOMIC DNA]</scope>
    <source>
        <strain evidence="3">CDC-D5610</strain>
    </source>
</reference>
<sequence>MLSADKEFLTNLLKETALLLMDDITPHDYASLKFQIINQELRDELKKLNELLENKPEQFAEHFRVLCKERAKRNEESCLSFFALPFGYCNRLYWQIAERLFKPKTLGEMFKLLLSDNVNVITPEFLLDLPTSRPISEQIIAALKNPVARLHEGALSVLETEESPPTIERLTQFVMTEKSLFDVNNLVLFKFTHHQALFKTLREEKPALIDKLYQHNHDFQTLYKQMLIVNNKGQSPYEEIKLLIRELTLGGERFTGGLYASVRAQVAYTEFLSYLNSLPPILKSSLMTLKTANNITFSEILDDLNKGDCVETAAKHLQGILDNSVNHTVLNTKPYLTQEEREAINSQYGKKALPTMGRDSTNELPHDYLCALLGHIKIEDELVYLDLLIAFPPSYYDSLLKFAQINCQPTLPQALLKMLKTGILNNEQLSALNEAVKNNVNKLGLIASLNYAIKLENYDLLTALLSTSPPQRLTTFNTFHKHEYPLLKRICENSKAWEIIISVWPTAEKSLNAFRLRYLLEQNKSYPKKIANLLAKLSESELLEIVNIKDIDGNNLLQSVCYRTASLITILKLLPEDKRISVVFEQNNEGNNLLHRIDPSFLKGILNLLPENNRWTALTNKNSNDCIVLERLALDQIIDLLDLLPHEKRLEVFTYKSNNDFGEIKYSDLLKILPLLPESDRVYILYQKIELLALNEIINLLHLLPQEKRLAVLTYVNAHLGKITPSDLLKILLLLPENDRTPLLWQKYEETALLACLYSESVSPQAIMAILRLLPKDRRLSIILKENNEGKNLLRFLNITDCIELLKLLPEKDRFIALTSTQKDDFTLLEKSAASLAPLKPVLELLPEEKRLTAILTVAEQNKPCLDLILEERHLSLLEILPEEERLEAITRLKKIPRYQHYASNFSCLEKKLLLLPEKHRVSLLKEYYQDPRLSHATNSEELTRLLNLLSQDQREEVLFLTVENNYFIANSCRVIDYVTEEDINTILATLSKNRRLNALLAKNDNGQCLLDWLQKPHCLFALHAILPKDDWLQAIEYMNKNHRFWLDYAVKFVGSTNHRLADLGANDVEALQTILSILPEIPSVKIKSTNNELVSLIELHLQIKRLKRHGNKLQEESKPGSRDRLEGEKATKLAEKFEDLTLQFMTAKNTDNPEQLQRIKNAFKATFESGYREMKTHRILWRPILANIAIAATGVGLLVILAKYLTTGSAFFASTTRQKMVNAINQQFDSFTLQEGQYIQLAKVSM</sequence>
<feature type="transmembrane region" description="Helical" evidence="1">
    <location>
        <begin position="1180"/>
        <end position="1203"/>
    </location>
</feature>
<evidence type="ECO:0000256" key="1">
    <source>
        <dbReference type="SAM" id="Phobius"/>
    </source>
</evidence>
<organism evidence="2 3">
    <name type="scientific">Legionella clemsonensis</name>
    <dbReference type="NCBI Taxonomy" id="1867846"/>
    <lineage>
        <taxon>Bacteria</taxon>
        <taxon>Pseudomonadati</taxon>
        <taxon>Pseudomonadota</taxon>
        <taxon>Gammaproteobacteria</taxon>
        <taxon>Legionellales</taxon>
        <taxon>Legionellaceae</taxon>
        <taxon>Legionella</taxon>
    </lineage>
</organism>
<dbReference type="Proteomes" id="UP000201728">
    <property type="component" value="Chromosome"/>
</dbReference>
<name>A0A222P1D6_9GAMM</name>
<evidence type="ECO:0000313" key="2">
    <source>
        <dbReference type="EMBL" id="ASQ45678.1"/>
    </source>
</evidence>
<dbReference type="OrthoDB" id="5635690at2"/>